<dbReference type="EMBL" id="JBBPBM010000030">
    <property type="protein sequence ID" value="KAK8535467.1"/>
    <property type="molecule type" value="Genomic_DNA"/>
</dbReference>
<proteinExistence type="predicted"/>
<organism evidence="1 2">
    <name type="scientific">Hibiscus sabdariffa</name>
    <name type="common">roselle</name>
    <dbReference type="NCBI Taxonomy" id="183260"/>
    <lineage>
        <taxon>Eukaryota</taxon>
        <taxon>Viridiplantae</taxon>
        <taxon>Streptophyta</taxon>
        <taxon>Embryophyta</taxon>
        <taxon>Tracheophyta</taxon>
        <taxon>Spermatophyta</taxon>
        <taxon>Magnoliopsida</taxon>
        <taxon>eudicotyledons</taxon>
        <taxon>Gunneridae</taxon>
        <taxon>Pentapetalae</taxon>
        <taxon>rosids</taxon>
        <taxon>malvids</taxon>
        <taxon>Malvales</taxon>
        <taxon>Malvaceae</taxon>
        <taxon>Malvoideae</taxon>
        <taxon>Hibiscus</taxon>
    </lineage>
</organism>
<sequence>MDIRNWCSSGCKTACSGRGYHEIGSNKLKLKELWMKLKKEKRKIFESPARAPYDPHTYSQNFDHGFTWDEPDNLSRSFSMSINAGSRSALFSAPNSRVCELLKANEWPVCAFVSQIVVIQILLKDHAVSRLVEGKEVRCKMTSFHVSATDLVLSIF</sequence>
<accession>A0ABR2DCS7</accession>
<gene>
    <name evidence="1" type="ORF">V6N12_056984</name>
</gene>
<reference evidence="1 2" key="1">
    <citation type="journal article" date="2024" name="G3 (Bethesda)">
        <title>Genome assembly of Hibiscus sabdariffa L. provides insights into metabolisms of medicinal natural products.</title>
        <authorList>
            <person name="Kim T."/>
        </authorList>
    </citation>
    <scope>NUCLEOTIDE SEQUENCE [LARGE SCALE GENOMIC DNA]</scope>
    <source>
        <strain evidence="1">TK-2024</strain>
        <tissue evidence="1">Old leaves</tissue>
    </source>
</reference>
<name>A0ABR2DCS7_9ROSI</name>
<comment type="caution">
    <text evidence="1">The sequence shown here is derived from an EMBL/GenBank/DDBJ whole genome shotgun (WGS) entry which is preliminary data.</text>
</comment>
<keyword evidence="2" id="KW-1185">Reference proteome</keyword>
<dbReference type="Proteomes" id="UP001472677">
    <property type="component" value="Unassembled WGS sequence"/>
</dbReference>
<dbReference type="PANTHER" id="PTHR33168">
    <property type="entry name" value="STRESS INDUCED PROTEIN-RELATED"/>
    <property type="match status" value="1"/>
</dbReference>
<evidence type="ECO:0000313" key="1">
    <source>
        <dbReference type="EMBL" id="KAK8535467.1"/>
    </source>
</evidence>
<protein>
    <submittedName>
        <fullName evidence="1">Uncharacterized protein</fullName>
    </submittedName>
</protein>
<evidence type="ECO:0000313" key="2">
    <source>
        <dbReference type="Proteomes" id="UP001472677"/>
    </source>
</evidence>